<dbReference type="CDD" id="cd03230">
    <property type="entry name" value="ABC_DR_subfamily_A"/>
    <property type="match status" value="1"/>
</dbReference>
<dbReference type="RefSeq" id="WP_320501736.1">
    <property type="nucleotide sequence ID" value="NZ_JAXCLX010000002.1"/>
</dbReference>
<keyword evidence="4 6" id="KW-0067">ATP-binding</keyword>
<dbReference type="GO" id="GO:0005524">
    <property type="term" value="F:ATP binding"/>
    <property type="evidence" value="ECO:0007669"/>
    <property type="project" value="UniProtKB-KW"/>
</dbReference>
<comment type="similarity">
    <text evidence="1">Belongs to the ABC transporter superfamily.</text>
</comment>
<sequence>MLHVENLIFDYPGHRALNNVSLVLERGTITALVGPNGAGKSTLMRLCAALDQPFSGTVRLDDLDVHANPRAAHRRMGFLPDFFGLYDELTVRQGLMYRAAAQGVPRAQRRTVAEGAAERLEITDRLGQKAGTLSRGLRQRLAIAQAVLHEPTFLMLDEPASGLDPSARIGLSGVLRNLARDGMTILVSSHILAELEDYSTHILMLRQGQVVDHAPLAVMGTVTERRVEIRLDFARPVAELRKRLLAIGGIEVLSCGVDDAIVMSDPDPSTRATMLAAVLAAGLPLASFAPERRSLQDIYLARMKAATERPPLRLVGPQ</sequence>
<dbReference type="EMBL" id="JAXCLX010000002">
    <property type="protein sequence ID" value="MDY0873278.1"/>
    <property type="molecule type" value="Genomic_DNA"/>
</dbReference>
<dbReference type="Pfam" id="PF00005">
    <property type="entry name" value="ABC_tran"/>
    <property type="match status" value="1"/>
</dbReference>
<accession>A0ABU5E116</accession>
<dbReference type="Gene3D" id="3.40.50.300">
    <property type="entry name" value="P-loop containing nucleotide triphosphate hydrolases"/>
    <property type="match status" value="1"/>
</dbReference>
<dbReference type="Proteomes" id="UP001271769">
    <property type="component" value="Unassembled WGS sequence"/>
</dbReference>
<evidence type="ECO:0000259" key="5">
    <source>
        <dbReference type="PROSITE" id="PS50893"/>
    </source>
</evidence>
<comment type="caution">
    <text evidence="6">The sequence shown here is derived from an EMBL/GenBank/DDBJ whole genome shotgun (WGS) entry which is preliminary data.</text>
</comment>
<dbReference type="InterPro" id="IPR027417">
    <property type="entry name" value="P-loop_NTPase"/>
</dbReference>
<evidence type="ECO:0000256" key="4">
    <source>
        <dbReference type="ARBA" id="ARBA00022840"/>
    </source>
</evidence>
<evidence type="ECO:0000256" key="2">
    <source>
        <dbReference type="ARBA" id="ARBA00022448"/>
    </source>
</evidence>
<keyword evidence="2" id="KW-0813">Transport</keyword>
<evidence type="ECO:0000313" key="7">
    <source>
        <dbReference type="Proteomes" id="UP001271769"/>
    </source>
</evidence>
<name>A0ABU5E116_9PROT</name>
<keyword evidence="3" id="KW-0547">Nucleotide-binding</keyword>
<feature type="domain" description="ABC transporter" evidence="5">
    <location>
        <begin position="2"/>
        <end position="232"/>
    </location>
</feature>
<dbReference type="PANTHER" id="PTHR43335">
    <property type="entry name" value="ABC TRANSPORTER, ATP-BINDING PROTEIN"/>
    <property type="match status" value="1"/>
</dbReference>
<gene>
    <name evidence="6" type="ORF">SMD31_15155</name>
</gene>
<evidence type="ECO:0000256" key="1">
    <source>
        <dbReference type="ARBA" id="ARBA00005417"/>
    </source>
</evidence>
<dbReference type="InterPro" id="IPR003439">
    <property type="entry name" value="ABC_transporter-like_ATP-bd"/>
</dbReference>
<dbReference type="InterPro" id="IPR003593">
    <property type="entry name" value="AAA+_ATPase"/>
</dbReference>
<protein>
    <submittedName>
        <fullName evidence="6">ABC transporter ATP-binding protein</fullName>
    </submittedName>
</protein>
<reference evidence="6 7" key="1">
    <citation type="journal article" date="2013" name="Antonie Van Leeuwenhoek">
        <title>Dongia rigui sp. nov., isolated from freshwater of a large wetland in Korea.</title>
        <authorList>
            <person name="Baik K.S."/>
            <person name="Hwang Y.M."/>
            <person name="Choi J.S."/>
            <person name="Kwon J."/>
            <person name="Seong C.N."/>
        </authorList>
    </citation>
    <scope>NUCLEOTIDE SEQUENCE [LARGE SCALE GENOMIC DNA]</scope>
    <source>
        <strain evidence="6 7">04SU4-P</strain>
    </source>
</reference>
<evidence type="ECO:0000313" key="6">
    <source>
        <dbReference type="EMBL" id="MDY0873278.1"/>
    </source>
</evidence>
<dbReference type="PROSITE" id="PS50893">
    <property type="entry name" value="ABC_TRANSPORTER_2"/>
    <property type="match status" value="1"/>
</dbReference>
<keyword evidence="7" id="KW-1185">Reference proteome</keyword>
<dbReference type="SUPFAM" id="SSF52540">
    <property type="entry name" value="P-loop containing nucleoside triphosphate hydrolases"/>
    <property type="match status" value="1"/>
</dbReference>
<evidence type="ECO:0000256" key="3">
    <source>
        <dbReference type="ARBA" id="ARBA00022741"/>
    </source>
</evidence>
<dbReference type="SMART" id="SM00382">
    <property type="entry name" value="AAA"/>
    <property type="match status" value="1"/>
</dbReference>
<organism evidence="6 7">
    <name type="scientific">Dongia rigui</name>
    <dbReference type="NCBI Taxonomy" id="940149"/>
    <lineage>
        <taxon>Bacteria</taxon>
        <taxon>Pseudomonadati</taxon>
        <taxon>Pseudomonadota</taxon>
        <taxon>Alphaproteobacteria</taxon>
        <taxon>Rhodospirillales</taxon>
        <taxon>Dongiaceae</taxon>
        <taxon>Dongia</taxon>
    </lineage>
</organism>
<proteinExistence type="inferred from homology"/>